<dbReference type="PANTHER" id="PTHR34139">
    <property type="entry name" value="UPF0331 PROTEIN MJ0127"/>
    <property type="match status" value="1"/>
</dbReference>
<dbReference type="RefSeq" id="WP_051518177.1">
    <property type="nucleotide sequence ID" value="NZ_AWQS01000019.1"/>
</dbReference>
<accession>W9GLN5</accession>
<keyword evidence="2" id="KW-1277">Toxin-antitoxin system</keyword>
<evidence type="ECO:0000256" key="5">
    <source>
        <dbReference type="ARBA" id="ARBA00022801"/>
    </source>
</evidence>
<keyword evidence="5" id="KW-0378">Hydrolase</keyword>
<keyword evidence="7" id="KW-1185">Reference proteome</keyword>
<evidence type="ECO:0000256" key="3">
    <source>
        <dbReference type="ARBA" id="ARBA00022722"/>
    </source>
</evidence>
<dbReference type="InterPro" id="IPR008201">
    <property type="entry name" value="HepT-like"/>
</dbReference>
<dbReference type="GO" id="GO:0016787">
    <property type="term" value="F:hydrolase activity"/>
    <property type="evidence" value="ECO:0007669"/>
    <property type="project" value="UniProtKB-KW"/>
</dbReference>
<dbReference type="GO" id="GO:0004540">
    <property type="term" value="F:RNA nuclease activity"/>
    <property type="evidence" value="ECO:0007669"/>
    <property type="project" value="InterPro"/>
</dbReference>
<dbReference type="GO" id="GO:0110001">
    <property type="term" value="C:toxin-antitoxin complex"/>
    <property type="evidence" value="ECO:0007669"/>
    <property type="project" value="InterPro"/>
</dbReference>
<dbReference type="AlphaFoldDB" id="W9GLN5"/>
<reference evidence="7" key="1">
    <citation type="submission" date="2013-08" db="EMBL/GenBank/DDBJ databases">
        <title>Intrasporangium oryzae NRRL B-24470.</title>
        <authorList>
            <person name="Liu H."/>
            <person name="Wang G."/>
        </authorList>
    </citation>
    <scope>NUCLEOTIDE SEQUENCE [LARGE SCALE GENOMIC DNA]</scope>
    <source>
        <strain evidence="7">Q5-1</strain>
    </source>
</reference>
<keyword evidence="4" id="KW-0547">Nucleotide-binding</keyword>
<evidence type="ECO:0000313" key="6">
    <source>
        <dbReference type="EMBL" id="EWT07171.1"/>
    </source>
</evidence>
<protein>
    <recommendedName>
        <fullName evidence="8">DUF86 domain-containing protein</fullName>
    </recommendedName>
</protein>
<gene>
    <name evidence="6" type="ORF">N864_10455</name>
</gene>
<evidence type="ECO:0000313" key="7">
    <source>
        <dbReference type="Proteomes" id="UP000019494"/>
    </source>
</evidence>
<dbReference type="EMBL" id="AWQS01000019">
    <property type="protein sequence ID" value="EWT07171.1"/>
    <property type="molecule type" value="Genomic_DNA"/>
</dbReference>
<evidence type="ECO:0000256" key="1">
    <source>
        <dbReference type="ARBA" id="ARBA00022553"/>
    </source>
</evidence>
<dbReference type="OrthoDB" id="159782at2"/>
<comment type="caution">
    <text evidence="6">The sequence shown here is derived from an EMBL/GenBank/DDBJ whole genome shotgun (WGS) entry which is preliminary data.</text>
</comment>
<organism evidence="6 7">
    <name type="scientific">Intrasporangium chromatireducens Q5-1</name>
    <dbReference type="NCBI Taxonomy" id="584657"/>
    <lineage>
        <taxon>Bacteria</taxon>
        <taxon>Bacillati</taxon>
        <taxon>Actinomycetota</taxon>
        <taxon>Actinomycetes</taxon>
        <taxon>Micrococcales</taxon>
        <taxon>Intrasporangiaceae</taxon>
        <taxon>Intrasporangium</taxon>
    </lineage>
</organism>
<dbReference type="Proteomes" id="UP000019494">
    <property type="component" value="Unassembled WGS sequence"/>
</dbReference>
<proteinExistence type="predicted"/>
<sequence length="130" mass="14485">MSRSDLDRLYDIAEAIAAIRSHVAQGPLSEAVVFDAVRMRLLEIGEAVKGLSEELTAREPGISWPTIARSRDNLVHHYFATEVQIVEDTIKTDLAPLDEAVGRLIAEVERLDELVREHQNRGQKQADAAE</sequence>
<evidence type="ECO:0008006" key="8">
    <source>
        <dbReference type="Google" id="ProtNLM"/>
    </source>
</evidence>
<dbReference type="GO" id="GO:0000166">
    <property type="term" value="F:nucleotide binding"/>
    <property type="evidence" value="ECO:0007669"/>
    <property type="project" value="UniProtKB-KW"/>
</dbReference>
<name>W9GLN5_9MICO</name>
<dbReference type="PANTHER" id="PTHR34139:SF1">
    <property type="entry name" value="RNASE MJ1380-RELATED"/>
    <property type="match status" value="1"/>
</dbReference>
<evidence type="ECO:0000256" key="4">
    <source>
        <dbReference type="ARBA" id="ARBA00022741"/>
    </source>
</evidence>
<keyword evidence="3" id="KW-0540">Nuclease</keyword>
<evidence type="ECO:0000256" key="2">
    <source>
        <dbReference type="ARBA" id="ARBA00022649"/>
    </source>
</evidence>
<dbReference type="InterPro" id="IPR051813">
    <property type="entry name" value="HepT_RNase_toxin"/>
</dbReference>
<dbReference type="Pfam" id="PF01934">
    <property type="entry name" value="HepT-like"/>
    <property type="match status" value="1"/>
</dbReference>
<keyword evidence="1" id="KW-0597">Phosphoprotein</keyword>